<gene>
    <name evidence="1" type="ORF">ACFSYS_08745</name>
</gene>
<evidence type="ECO:0000313" key="1">
    <source>
        <dbReference type="EMBL" id="MFD2833375.1"/>
    </source>
</evidence>
<dbReference type="EMBL" id="JBHUOJ010000019">
    <property type="protein sequence ID" value="MFD2833375.1"/>
    <property type="molecule type" value="Genomic_DNA"/>
</dbReference>
<name>A0ABW5X2T5_9FLAO</name>
<dbReference type="Proteomes" id="UP001597438">
    <property type="component" value="Unassembled WGS sequence"/>
</dbReference>
<proteinExistence type="predicted"/>
<keyword evidence="2" id="KW-1185">Reference proteome</keyword>
<sequence>MELIYNFDVDAEGWTGGFADYPIGEEDFYELEFAYSSLPSPLDETDGAIILSGNNHSDDLFMFIKKKVTGLNPNTIYNIKFEIEFASNVPQGFSGIGGSPGESVYIKAGAAGVEPVVSAGNENLYHLNIDKGNQSQGGSNMIVVGNFSNDSDDEVYRLKIVGNSESFLAKTNANGELWLITGTDSGFEGTTTIYFNSIKVLLEK</sequence>
<evidence type="ECO:0000313" key="2">
    <source>
        <dbReference type="Proteomes" id="UP001597438"/>
    </source>
</evidence>
<organism evidence="1 2">
    <name type="scientific">Christiangramia antarctica</name>
    <dbReference type="NCBI Taxonomy" id="2058158"/>
    <lineage>
        <taxon>Bacteria</taxon>
        <taxon>Pseudomonadati</taxon>
        <taxon>Bacteroidota</taxon>
        <taxon>Flavobacteriia</taxon>
        <taxon>Flavobacteriales</taxon>
        <taxon>Flavobacteriaceae</taxon>
        <taxon>Christiangramia</taxon>
    </lineage>
</organism>
<reference evidence="2" key="1">
    <citation type="journal article" date="2019" name="Int. J. Syst. Evol. Microbiol.">
        <title>The Global Catalogue of Microorganisms (GCM) 10K type strain sequencing project: providing services to taxonomists for standard genome sequencing and annotation.</title>
        <authorList>
            <consortium name="The Broad Institute Genomics Platform"/>
            <consortium name="The Broad Institute Genome Sequencing Center for Infectious Disease"/>
            <person name="Wu L."/>
            <person name="Ma J."/>
        </authorList>
    </citation>
    <scope>NUCLEOTIDE SEQUENCE [LARGE SCALE GENOMIC DNA]</scope>
    <source>
        <strain evidence="2">KCTC 52925</strain>
    </source>
</reference>
<dbReference type="RefSeq" id="WP_251742629.1">
    <property type="nucleotide sequence ID" value="NZ_JBHUOJ010000019.1"/>
</dbReference>
<accession>A0ABW5X2T5</accession>
<protein>
    <submittedName>
        <fullName evidence="1">Uncharacterized protein</fullName>
    </submittedName>
</protein>
<comment type="caution">
    <text evidence="1">The sequence shown here is derived from an EMBL/GenBank/DDBJ whole genome shotgun (WGS) entry which is preliminary data.</text>
</comment>